<dbReference type="EMBL" id="UGCV01000008">
    <property type="protein sequence ID" value="STJ18528.1"/>
    <property type="molecule type" value="Genomic_DNA"/>
</dbReference>
<dbReference type="Proteomes" id="UP000254716">
    <property type="component" value="Unassembled WGS sequence"/>
</dbReference>
<proteinExistence type="predicted"/>
<organism evidence="1 2">
    <name type="scientific">Escherichia coli</name>
    <dbReference type="NCBI Taxonomy" id="562"/>
    <lineage>
        <taxon>Bacteria</taxon>
        <taxon>Pseudomonadati</taxon>
        <taxon>Pseudomonadota</taxon>
        <taxon>Gammaproteobacteria</taxon>
        <taxon>Enterobacterales</taxon>
        <taxon>Enterobacteriaceae</taxon>
        <taxon>Escherichia</taxon>
    </lineage>
</organism>
<reference evidence="1 2" key="1">
    <citation type="submission" date="2018-06" db="EMBL/GenBank/DDBJ databases">
        <authorList>
            <consortium name="Pathogen Informatics"/>
            <person name="Doyle S."/>
        </authorList>
    </citation>
    <scope>NUCLEOTIDE SEQUENCE [LARGE SCALE GENOMIC DNA]</scope>
    <source>
        <strain evidence="1 2">NCTC9081</strain>
    </source>
</reference>
<name>A0A376W6N0_ECOLX</name>
<protein>
    <submittedName>
        <fullName evidence="1">Uncharacterized protein</fullName>
    </submittedName>
</protein>
<gene>
    <name evidence="1" type="ORF">NCTC9081_04021</name>
</gene>
<evidence type="ECO:0000313" key="2">
    <source>
        <dbReference type="Proteomes" id="UP000254716"/>
    </source>
</evidence>
<dbReference type="AlphaFoldDB" id="A0A376W6N0"/>
<evidence type="ECO:0000313" key="1">
    <source>
        <dbReference type="EMBL" id="STJ18528.1"/>
    </source>
</evidence>
<accession>A0A376W6N0</accession>
<sequence length="100" mass="11607">MTFKIFTCRQTIQAARRTGEKAKDIDNRRNFIIERTMQRFATITGLQFGKNLTIFFDNISQFQQAFRTRFWRGLPPFGKCCICRANSSIDLLCGCLGNLQ</sequence>